<evidence type="ECO:0000259" key="2">
    <source>
        <dbReference type="Pfam" id="PF01471"/>
    </source>
</evidence>
<dbReference type="SUPFAM" id="SSF47090">
    <property type="entry name" value="PGBD-like"/>
    <property type="match status" value="1"/>
</dbReference>
<dbReference type="InterPro" id="IPR023346">
    <property type="entry name" value="Lysozyme-like_dom_sf"/>
</dbReference>
<feature type="domain" description="Transglycosylase SLT" evidence="3">
    <location>
        <begin position="34"/>
        <end position="338"/>
    </location>
</feature>
<dbReference type="OrthoDB" id="9808544at2"/>
<dbReference type="EMBL" id="CP015820">
    <property type="protein sequence ID" value="AQT41810.1"/>
    <property type="molecule type" value="Genomic_DNA"/>
</dbReference>
<dbReference type="InterPro" id="IPR002477">
    <property type="entry name" value="Peptidoglycan-bd-like"/>
</dbReference>
<organism evidence="4 5">
    <name type="scientific">Bartonella apihabitans</name>
    <dbReference type="NCBI Taxonomy" id="2750929"/>
    <lineage>
        <taxon>Bacteria</taxon>
        <taxon>Pseudomonadati</taxon>
        <taxon>Pseudomonadota</taxon>
        <taxon>Alphaproteobacteria</taxon>
        <taxon>Hyphomicrobiales</taxon>
        <taxon>Bartonellaceae</taxon>
        <taxon>Bartonella</taxon>
    </lineage>
</organism>
<dbReference type="PANTHER" id="PTHR30163:SF8">
    <property type="entry name" value="LYTIC MUREIN TRANSGLYCOSYLASE"/>
    <property type="match status" value="1"/>
</dbReference>
<keyword evidence="1" id="KW-0732">Signal</keyword>
<sequence length="414" mass="46033">MLKTLRFFTAFILLFAALVANASAVDRDAINGQFTNWLNKDFYKEALKSGISAGTFSEALSTVVPNLALPDLVIPGEKPKTQRRQHQAEFSAPANYFSAKTLARLVSDGKTQLSENRGALKKLEKQYGVPASIALAIWGRETNYGNVKIPYNAFEVLATKAFMSTRKDMFKTELIAALTIVQDHYMDAASMKSSWAGALGQPQFMPTSYLKYAVDFDGDGHRNIWTSTPDTLASIANYLNLNGYRANAGWGYEVKVPETVGCFLEGPDQGKMLSEWQKLGILPQSDKNVSALDKSRPLYLLMPEGRLGPAFLVTDNFYVLKSYNMSDLYALFIATVSDGIEGKRGFIEPWQKIDELYQSDVLNLQTKLQSQGYDIGKADGFAGFKTRRSIGLWQQKHGQKPTCFPSRSLIADIR</sequence>
<dbReference type="KEGG" id="bapa:BBC0178_003040"/>
<dbReference type="InterPro" id="IPR011970">
    <property type="entry name" value="MltB_2"/>
</dbReference>
<dbReference type="CDD" id="cd13399">
    <property type="entry name" value="Slt35-like"/>
    <property type="match status" value="1"/>
</dbReference>
<dbReference type="Gene3D" id="1.10.101.10">
    <property type="entry name" value="PGBD-like superfamily/PGBD"/>
    <property type="match status" value="1"/>
</dbReference>
<dbReference type="GO" id="GO:0009253">
    <property type="term" value="P:peptidoglycan catabolic process"/>
    <property type="evidence" value="ECO:0007669"/>
    <property type="project" value="TreeGrafter"/>
</dbReference>
<dbReference type="RefSeq" id="WP_078038958.1">
    <property type="nucleotide sequence ID" value="NZ_CP015820.1"/>
</dbReference>
<feature type="chain" id="PRO_5012752999" evidence="1">
    <location>
        <begin position="23"/>
        <end position="414"/>
    </location>
</feature>
<evidence type="ECO:0000313" key="5">
    <source>
        <dbReference type="Proteomes" id="UP000189660"/>
    </source>
</evidence>
<evidence type="ECO:0000256" key="1">
    <source>
        <dbReference type="SAM" id="SignalP"/>
    </source>
</evidence>
<name>A0A1U9M8I8_9HYPH</name>
<protein>
    <submittedName>
        <fullName evidence="4">Lytic murein transglycosylase</fullName>
    </submittedName>
</protein>
<reference evidence="4 5" key="1">
    <citation type="submission" date="2016-11" db="EMBL/GenBank/DDBJ databases">
        <title>Comparative genomics of Bartonella apis.</title>
        <authorList>
            <person name="Engel P."/>
        </authorList>
    </citation>
    <scope>NUCLEOTIDE SEQUENCE [LARGE SCALE GENOMIC DNA]</scope>
    <source>
        <strain evidence="4 5">BBC0178</strain>
    </source>
</reference>
<dbReference type="Proteomes" id="UP000189660">
    <property type="component" value="Chromosome"/>
</dbReference>
<keyword evidence="5" id="KW-1185">Reference proteome</keyword>
<dbReference type="SUPFAM" id="SSF53955">
    <property type="entry name" value="Lysozyme-like"/>
    <property type="match status" value="1"/>
</dbReference>
<gene>
    <name evidence="4" type="ORF">BBC0178_003040</name>
</gene>
<dbReference type="GO" id="GO:0008933">
    <property type="term" value="F:peptidoglycan lytic transglycosylase activity"/>
    <property type="evidence" value="ECO:0007669"/>
    <property type="project" value="TreeGrafter"/>
</dbReference>
<dbReference type="InterPro" id="IPR043426">
    <property type="entry name" value="MltB-like"/>
</dbReference>
<dbReference type="InterPro" id="IPR031304">
    <property type="entry name" value="SLT_2"/>
</dbReference>
<dbReference type="InterPro" id="IPR036366">
    <property type="entry name" value="PGBDSf"/>
</dbReference>
<dbReference type="NCBIfam" id="TIGR02283">
    <property type="entry name" value="MltB_2"/>
    <property type="match status" value="1"/>
</dbReference>
<dbReference type="InterPro" id="IPR036365">
    <property type="entry name" value="PGBD-like_sf"/>
</dbReference>
<accession>A0A1U9M8I8</accession>
<dbReference type="PANTHER" id="PTHR30163">
    <property type="entry name" value="MEMBRANE-BOUND LYTIC MUREIN TRANSGLYCOSYLASE B"/>
    <property type="match status" value="1"/>
</dbReference>
<evidence type="ECO:0000313" key="4">
    <source>
        <dbReference type="EMBL" id="AQT41810.1"/>
    </source>
</evidence>
<dbReference type="Gene3D" id="1.10.8.350">
    <property type="entry name" value="Bacterial muramidase"/>
    <property type="match status" value="1"/>
</dbReference>
<dbReference type="Pfam" id="PF13406">
    <property type="entry name" value="SLT_2"/>
    <property type="match status" value="1"/>
</dbReference>
<evidence type="ECO:0000259" key="3">
    <source>
        <dbReference type="Pfam" id="PF13406"/>
    </source>
</evidence>
<proteinExistence type="predicted"/>
<feature type="signal peptide" evidence="1">
    <location>
        <begin position="1"/>
        <end position="22"/>
    </location>
</feature>
<dbReference type="Gene3D" id="1.10.530.10">
    <property type="match status" value="1"/>
</dbReference>
<feature type="domain" description="Peptidoglycan binding-like" evidence="2">
    <location>
        <begin position="359"/>
        <end position="402"/>
    </location>
</feature>
<dbReference type="Pfam" id="PF01471">
    <property type="entry name" value="PG_binding_1"/>
    <property type="match status" value="1"/>
</dbReference>
<dbReference type="AlphaFoldDB" id="A0A1U9M8I8"/>